<organism evidence="2 3">
    <name type="scientific">Ruminiclostridium papyrosolvens DSM 2782</name>
    <dbReference type="NCBI Taxonomy" id="588581"/>
    <lineage>
        <taxon>Bacteria</taxon>
        <taxon>Bacillati</taxon>
        <taxon>Bacillota</taxon>
        <taxon>Clostridia</taxon>
        <taxon>Eubacteriales</taxon>
        <taxon>Oscillospiraceae</taxon>
        <taxon>Ruminiclostridium</taxon>
    </lineage>
</organism>
<proteinExistence type="predicted"/>
<dbReference type="SUPFAM" id="SSF54001">
    <property type="entry name" value="Cysteine proteinases"/>
    <property type="match status" value="1"/>
</dbReference>
<reference evidence="2" key="1">
    <citation type="submission" date="2009-07" db="EMBL/GenBank/DDBJ databases">
        <authorList>
            <consortium name="US DOE Joint Genome Institute (JGI-PGF)"/>
            <person name="Lucas S."/>
            <person name="Copeland A."/>
            <person name="Lapidus A."/>
            <person name="Glavina del Rio T."/>
            <person name="Tice H."/>
            <person name="Bruce D."/>
            <person name="Goodwin L."/>
            <person name="Pitluck S."/>
            <person name="Larimer F."/>
            <person name="Land M.L."/>
            <person name="Mouttaki H."/>
            <person name="He Z."/>
            <person name="Zhou J."/>
            <person name="Hemme C.L."/>
        </authorList>
    </citation>
    <scope>NUCLEOTIDE SEQUENCE</scope>
    <source>
        <strain evidence="2">DSM 2782</strain>
    </source>
</reference>
<dbReference type="eggNOG" id="ENOG50320BN">
    <property type="taxonomic scope" value="Bacteria"/>
</dbReference>
<evidence type="ECO:0008006" key="4">
    <source>
        <dbReference type="Google" id="ProtNLM"/>
    </source>
</evidence>
<keyword evidence="1" id="KW-0472">Membrane</keyword>
<dbReference type="RefSeq" id="WP_004617871.1">
    <property type="nucleotide sequence ID" value="NZ_ACXX02000003.1"/>
</dbReference>
<dbReference type="AlphaFoldDB" id="F1T9S5"/>
<accession>F1T9S5</accession>
<protein>
    <recommendedName>
        <fullName evidence="4">Permuted papain-like amidase YaeF/Yiix C92 family enzyme</fullName>
    </recommendedName>
</protein>
<comment type="caution">
    <text evidence="2">The sequence shown here is derived from an EMBL/GenBank/DDBJ whole genome shotgun (WGS) entry which is preliminary data.</text>
</comment>
<dbReference type="Proteomes" id="UP000003860">
    <property type="component" value="Unassembled WGS sequence"/>
</dbReference>
<keyword evidence="1" id="KW-0812">Transmembrane</keyword>
<dbReference type="Gene3D" id="3.90.1720.10">
    <property type="entry name" value="endopeptidase domain like (from Nostoc punctiforme)"/>
    <property type="match status" value="1"/>
</dbReference>
<keyword evidence="3" id="KW-1185">Reference proteome</keyword>
<gene>
    <name evidence="2" type="ORF">Cpap_3090</name>
</gene>
<dbReference type="EMBL" id="ACXX02000003">
    <property type="protein sequence ID" value="EGD48667.1"/>
    <property type="molecule type" value="Genomic_DNA"/>
</dbReference>
<dbReference type="OrthoDB" id="1708048at2"/>
<evidence type="ECO:0000313" key="3">
    <source>
        <dbReference type="Proteomes" id="UP000003860"/>
    </source>
</evidence>
<keyword evidence="1" id="KW-1133">Transmembrane helix</keyword>
<dbReference type="InterPro" id="IPR038765">
    <property type="entry name" value="Papain-like_cys_pep_sf"/>
</dbReference>
<sequence>MSTLKKKGKFLLLIISILIIFYCVFIWKNVYDASYTPQGPQADISCILNKNKLTCEDYSFLFKQTGLSKTAIDDFRLSSDGNEKILSIQNNYFKRNKIFREQLNPFTVQESILVNGSLSRFIQMAPVKNGDILLTKSCYTLYWRHGHCGIVIDAKKGITLESLTPGSHSITQDISKWQYFPTFKILRLKNADQKKLNEIVAFAVKNLAGIKYGIYSPKLYDAVKPKVENCSQMIWQAYYHCGYDIDGNKGLLVTPSDLAKSDLFEVVQTFGFPPNKPW</sequence>
<name>F1T9S5_9FIRM</name>
<reference evidence="2" key="2">
    <citation type="submission" date="2011-01" db="EMBL/GenBank/DDBJ databases">
        <title>The Non-contiguous Finished genome of Clostridium papyrosolvens.</title>
        <authorList>
            <person name="Lucas S."/>
            <person name="Copeland A."/>
            <person name="Lapidus A."/>
            <person name="Cheng J.-F."/>
            <person name="Goodwin L."/>
            <person name="Pitluck S."/>
            <person name="Misra M."/>
            <person name="Chertkov O."/>
            <person name="Detter J.C."/>
            <person name="Han C."/>
            <person name="Tapia R."/>
            <person name="Land M."/>
            <person name="Hauser L."/>
            <person name="Kyrpides N."/>
            <person name="Ivanova N."/>
            <person name="Pagani I."/>
            <person name="Mouttaki H."/>
            <person name="He Z."/>
            <person name="Zhou J."/>
            <person name="Hemme C.L."/>
            <person name="Woyke T."/>
        </authorList>
    </citation>
    <scope>NUCLEOTIDE SEQUENCE [LARGE SCALE GENOMIC DNA]</scope>
    <source>
        <strain evidence="2">DSM 2782</strain>
    </source>
</reference>
<evidence type="ECO:0000313" key="2">
    <source>
        <dbReference type="EMBL" id="EGD48667.1"/>
    </source>
</evidence>
<feature type="transmembrane region" description="Helical" evidence="1">
    <location>
        <begin position="10"/>
        <end position="27"/>
    </location>
</feature>
<evidence type="ECO:0000256" key="1">
    <source>
        <dbReference type="SAM" id="Phobius"/>
    </source>
</evidence>